<reference evidence="2 3" key="1">
    <citation type="submission" date="2016-01" db="EMBL/GenBank/DDBJ databases">
        <title>The new phylogeny of the genus Mycobacterium.</title>
        <authorList>
            <person name="Tarcisio F."/>
            <person name="Conor M."/>
            <person name="Antonella G."/>
            <person name="Elisabetta G."/>
            <person name="Giulia F.S."/>
            <person name="Sara T."/>
            <person name="Anna F."/>
            <person name="Clotilde B."/>
            <person name="Roberto B."/>
            <person name="Veronica D.S."/>
            <person name="Fabio R."/>
            <person name="Monica P."/>
            <person name="Olivier J."/>
            <person name="Enrico T."/>
            <person name="Nicola S."/>
        </authorList>
    </citation>
    <scope>NUCLEOTIDE SEQUENCE [LARGE SCALE GENOMIC DNA]</scope>
    <source>
        <strain evidence="2 3">DSM 44153</strain>
    </source>
</reference>
<sequence>MENPGLLGPAPTPAPVTQTPLSAQRWAVLEQVRTRAPVRVAEIATELGLHANTIREHLDALVDLELVERTTTPTGGRGRPAARYRPTTADPAVQSEAFAALATVLAGQLARVSQQPEQDAESAGADWGRTLVEARDGAEPRRVVLDALARLGFGPDESAGDSRGVALRRCPLLSAARRHPEIVCRVHQGIAVGMLEELGAPADADLVAFAEPGACRLMLPAAL</sequence>
<protein>
    <submittedName>
        <fullName evidence="2">Transcriptional regulator</fullName>
    </submittedName>
</protein>
<name>A0A1X2EFH3_9MYCO</name>
<evidence type="ECO:0000313" key="3">
    <source>
        <dbReference type="Proteomes" id="UP000193090"/>
    </source>
</evidence>
<proteinExistence type="predicted"/>
<dbReference type="Gene3D" id="1.10.10.10">
    <property type="entry name" value="Winged helix-like DNA-binding domain superfamily/Winged helix DNA-binding domain"/>
    <property type="match status" value="1"/>
</dbReference>
<comment type="caution">
    <text evidence="2">The sequence shown here is derived from an EMBL/GenBank/DDBJ whole genome shotgun (WGS) entry which is preliminary data.</text>
</comment>
<dbReference type="SUPFAM" id="SSF46785">
    <property type="entry name" value="Winged helix' DNA-binding domain"/>
    <property type="match status" value="1"/>
</dbReference>
<feature type="domain" description="HTH marR-type" evidence="1">
    <location>
        <begin position="21"/>
        <end position="77"/>
    </location>
</feature>
<keyword evidence="3" id="KW-1185">Reference proteome</keyword>
<accession>A0A1X2EFH3</accession>
<dbReference type="Pfam" id="PF12802">
    <property type="entry name" value="MarR_2"/>
    <property type="match status" value="1"/>
</dbReference>
<dbReference type="EMBL" id="LQPZ01000044">
    <property type="protein sequence ID" value="ORX00120.1"/>
    <property type="molecule type" value="Genomic_DNA"/>
</dbReference>
<evidence type="ECO:0000313" key="2">
    <source>
        <dbReference type="EMBL" id="ORX00120.1"/>
    </source>
</evidence>
<dbReference type="OrthoDB" id="3399802at2"/>
<evidence type="ECO:0000259" key="1">
    <source>
        <dbReference type="Pfam" id="PF12802"/>
    </source>
</evidence>
<dbReference type="InterPro" id="IPR036388">
    <property type="entry name" value="WH-like_DNA-bd_sf"/>
</dbReference>
<dbReference type="AlphaFoldDB" id="A0A1X2EFH3"/>
<organism evidence="2 3">
    <name type="scientific">Mycolicibacillus trivialis</name>
    <dbReference type="NCBI Taxonomy" id="1798"/>
    <lineage>
        <taxon>Bacteria</taxon>
        <taxon>Bacillati</taxon>
        <taxon>Actinomycetota</taxon>
        <taxon>Actinomycetes</taxon>
        <taxon>Mycobacteriales</taxon>
        <taxon>Mycobacteriaceae</taxon>
        <taxon>Mycolicibacillus</taxon>
    </lineage>
</organism>
<dbReference type="STRING" id="1798.AWC30_15755"/>
<gene>
    <name evidence="2" type="ORF">AWC30_15755</name>
</gene>
<dbReference type="InterPro" id="IPR000835">
    <property type="entry name" value="HTH_MarR-typ"/>
</dbReference>
<dbReference type="Proteomes" id="UP000193090">
    <property type="component" value="Unassembled WGS sequence"/>
</dbReference>
<dbReference type="InterPro" id="IPR036390">
    <property type="entry name" value="WH_DNA-bd_sf"/>
</dbReference>